<evidence type="ECO:0000256" key="3">
    <source>
        <dbReference type="ARBA" id="ARBA00022927"/>
    </source>
</evidence>
<dbReference type="GO" id="GO:0005778">
    <property type="term" value="C:peroxisomal membrane"/>
    <property type="evidence" value="ECO:0007669"/>
    <property type="project" value="UniProtKB-SubCell"/>
</dbReference>
<keyword evidence="2 10" id="KW-0813">Transport</keyword>
<comment type="function">
    <text evidence="10">Component of the PEX13-PEX14 docking complex, a translocon channel that specifically mediates the import of peroxisomal cargo proteins bound to PEX5 receptor. The PEX13-PEX14 docking complex forms a large import pore which can be opened to a diameter of about 9 nm. Mechanistically, PEX5 receptor along with cargo proteins associates with the PEX14 subunit of the PEX13-PEX14 docking complex in the cytosol, leading to the insertion of the receptor into the organelle membrane with the concomitant translocation of the cargo into the peroxisome matrix.</text>
</comment>
<dbReference type="Gene3D" id="1.10.10.10">
    <property type="entry name" value="Winged helix-like DNA-binding domain superfamily/Winged helix DNA-binding domain"/>
    <property type="match status" value="1"/>
</dbReference>
<accession>A0AAJ0DF79</accession>
<keyword evidence="3 10" id="KW-0653">Protein transport</keyword>
<dbReference type="InterPro" id="IPR025655">
    <property type="entry name" value="PEX14"/>
</dbReference>
<comment type="caution">
    <text evidence="13">The sequence shown here is derived from an EMBL/GenBank/DDBJ whole genome shotgun (WGS) entry which is preliminary data.</text>
</comment>
<feature type="domain" description="Peroxisome membrane anchor protein Pex14p N-terminal" evidence="12">
    <location>
        <begin position="3"/>
        <end position="47"/>
    </location>
</feature>
<evidence type="ECO:0000313" key="13">
    <source>
        <dbReference type="EMBL" id="KAK3049129.1"/>
    </source>
</evidence>
<protein>
    <recommendedName>
        <fullName evidence="7 10">Peroxisomal membrane protein PEX14</fullName>
    </recommendedName>
    <alternativeName>
        <fullName evidence="8 10">Peroxin-14</fullName>
    </alternativeName>
</protein>
<keyword evidence="6 10" id="KW-0576">Peroxisome</keyword>
<comment type="subcellular location">
    <subcellularLocation>
        <location evidence="9 10">Peroxisome membrane</location>
    </subcellularLocation>
</comment>
<dbReference type="InterPro" id="IPR036388">
    <property type="entry name" value="WH-like_DNA-bd_sf"/>
</dbReference>
<feature type="region of interest" description="Disordered" evidence="11">
    <location>
        <begin position="41"/>
        <end position="95"/>
    </location>
</feature>
<dbReference type="GO" id="GO:0016560">
    <property type="term" value="P:protein import into peroxisome matrix, docking"/>
    <property type="evidence" value="ECO:0007669"/>
    <property type="project" value="UniProtKB-UniRule"/>
</dbReference>
<evidence type="ECO:0000259" key="12">
    <source>
        <dbReference type="Pfam" id="PF04695"/>
    </source>
</evidence>
<keyword evidence="5 10" id="KW-0472">Membrane</keyword>
<dbReference type="PANTHER" id="PTHR23058:SF0">
    <property type="entry name" value="PEROXISOMAL MEMBRANE PROTEIN PEX14"/>
    <property type="match status" value="1"/>
</dbReference>
<evidence type="ECO:0000256" key="2">
    <source>
        <dbReference type="ARBA" id="ARBA00022448"/>
    </source>
</evidence>
<dbReference type="InterPro" id="IPR006785">
    <property type="entry name" value="Pex14_N"/>
</dbReference>
<dbReference type="GO" id="GO:1990429">
    <property type="term" value="C:peroxisomal importomer complex"/>
    <property type="evidence" value="ECO:0007669"/>
    <property type="project" value="TreeGrafter"/>
</dbReference>
<evidence type="ECO:0000256" key="6">
    <source>
        <dbReference type="ARBA" id="ARBA00023140"/>
    </source>
</evidence>
<evidence type="ECO:0000256" key="4">
    <source>
        <dbReference type="ARBA" id="ARBA00023010"/>
    </source>
</evidence>
<evidence type="ECO:0000256" key="7">
    <source>
        <dbReference type="ARBA" id="ARBA00029502"/>
    </source>
</evidence>
<dbReference type="Proteomes" id="UP001271007">
    <property type="component" value="Unassembled WGS sequence"/>
</dbReference>
<evidence type="ECO:0000313" key="14">
    <source>
        <dbReference type="Proteomes" id="UP001271007"/>
    </source>
</evidence>
<proteinExistence type="inferred from homology"/>
<sequence>MVREELVEGAVTFLQDPSVSSAPIEQKLSFLRSKNLTQDEIDASLTRAGSAPPTTSPSSSTYQPQQYRQSPQQQYGNGYGQQQYPPYWNSPPPEPPHRDWRDYFILATVTAGVGSALYWTAKRYIVPLIAPPTPPQLEQDKASIDSSFEKTFALLEQLATDTKELKDAEAQRKTRLDTALAEVESVIGKMKEANENREMEAKRWGRELDAVREQIPVAIQKEKEAMDGRLRDLAGEMKSLKTLVGNRMGQGQGQRPGYGGQSGAAPVNGVGAAGQSGVATPAPETNGGPVGGVNGTAAPEQSEQTQLPQQPAAPSVLPERSASASPYSSRVLGGKAAIPSWQLAAKKRADDAKKDAAAIPAPTNGMGAGAAVQDVGESGAVTPAVEGEVVA</sequence>
<evidence type="ECO:0000256" key="8">
    <source>
        <dbReference type="ARBA" id="ARBA00029691"/>
    </source>
</evidence>
<organism evidence="13 14">
    <name type="scientific">Extremus antarcticus</name>
    <dbReference type="NCBI Taxonomy" id="702011"/>
    <lineage>
        <taxon>Eukaryota</taxon>
        <taxon>Fungi</taxon>
        <taxon>Dikarya</taxon>
        <taxon>Ascomycota</taxon>
        <taxon>Pezizomycotina</taxon>
        <taxon>Dothideomycetes</taxon>
        <taxon>Dothideomycetidae</taxon>
        <taxon>Mycosphaerellales</taxon>
        <taxon>Extremaceae</taxon>
        <taxon>Extremus</taxon>
    </lineage>
</organism>
<feature type="region of interest" description="Disordered" evidence="11">
    <location>
        <begin position="246"/>
        <end position="333"/>
    </location>
</feature>
<dbReference type="Pfam" id="PF04695">
    <property type="entry name" value="Pex14_N"/>
    <property type="match status" value="1"/>
</dbReference>
<evidence type="ECO:0000256" key="9">
    <source>
        <dbReference type="ARBA" id="ARBA00046271"/>
    </source>
</evidence>
<dbReference type="PANTHER" id="PTHR23058">
    <property type="entry name" value="PEROXISOMAL MEMBRANE PROTEIN PEX14"/>
    <property type="match status" value="1"/>
</dbReference>
<evidence type="ECO:0000256" key="5">
    <source>
        <dbReference type="ARBA" id="ARBA00023136"/>
    </source>
</evidence>
<evidence type="ECO:0000256" key="1">
    <source>
        <dbReference type="ARBA" id="ARBA00005443"/>
    </source>
</evidence>
<evidence type="ECO:0000256" key="10">
    <source>
        <dbReference type="RuleBase" id="RU367032"/>
    </source>
</evidence>
<reference evidence="13" key="1">
    <citation type="submission" date="2023-04" db="EMBL/GenBank/DDBJ databases">
        <title>Black Yeasts Isolated from many extreme environments.</title>
        <authorList>
            <person name="Coleine C."/>
            <person name="Stajich J.E."/>
            <person name="Selbmann L."/>
        </authorList>
    </citation>
    <scope>NUCLEOTIDE SEQUENCE</scope>
    <source>
        <strain evidence="13">CCFEE 5312</strain>
    </source>
</reference>
<comment type="similarity">
    <text evidence="1 10">Belongs to the peroxin-14 family.</text>
</comment>
<keyword evidence="14" id="KW-1185">Reference proteome</keyword>
<feature type="compositionally biased region" description="Low complexity" evidence="11">
    <location>
        <begin position="52"/>
        <end position="87"/>
    </location>
</feature>
<keyword evidence="4" id="KW-0811">Translocation</keyword>
<feature type="compositionally biased region" description="Gly residues" evidence="11">
    <location>
        <begin position="248"/>
        <end position="262"/>
    </location>
</feature>
<dbReference type="AlphaFoldDB" id="A0AAJ0DF79"/>
<dbReference type="EMBL" id="JAWDJX010000042">
    <property type="protein sequence ID" value="KAK3049129.1"/>
    <property type="molecule type" value="Genomic_DNA"/>
</dbReference>
<gene>
    <name evidence="13" type="primary">PEX14</name>
    <name evidence="13" type="ORF">LTR09_009548</name>
</gene>
<dbReference type="GO" id="GO:0005102">
    <property type="term" value="F:signaling receptor binding"/>
    <property type="evidence" value="ECO:0007669"/>
    <property type="project" value="TreeGrafter"/>
</dbReference>
<name>A0AAJ0DF79_9PEZI</name>
<evidence type="ECO:0000256" key="11">
    <source>
        <dbReference type="SAM" id="MobiDB-lite"/>
    </source>
</evidence>